<comment type="catalytic activity">
    <reaction evidence="1">
        <text>2-succinylbenzoyl-CoA + H(+) = 1,4-dihydroxy-2-naphthoyl-CoA + H2O</text>
        <dbReference type="Rhea" id="RHEA:26562"/>
        <dbReference type="ChEBI" id="CHEBI:15377"/>
        <dbReference type="ChEBI" id="CHEBI:15378"/>
        <dbReference type="ChEBI" id="CHEBI:57364"/>
        <dbReference type="ChEBI" id="CHEBI:58897"/>
        <dbReference type="EC" id="4.1.3.36"/>
    </reaction>
</comment>
<dbReference type="NCBIfam" id="TIGR01929">
    <property type="entry name" value="menB"/>
    <property type="match status" value="1"/>
</dbReference>
<dbReference type="PANTHER" id="PTHR43113:SF1">
    <property type="entry name" value="1,4-DIHYDROXY-2-NAPHTHOYL-COA SYNTHASE, PEROXISOMAL"/>
    <property type="match status" value="1"/>
</dbReference>
<keyword evidence="2" id="KW-0456">Lyase</keyword>
<dbReference type="InterPro" id="IPR018376">
    <property type="entry name" value="Enoyl-CoA_hyd/isom_CS"/>
</dbReference>
<organism evidence="5">
    <name type="scientific">freshwater metagenome</name>
    <dbReference type="NCBI Taxonomy" id="449393"/>
    <lineage>
        <taxon>unclassified sequences</taxon>
        <taxon>metagenomes</taxon>
        <taxon>ecological metagenomes</taxon>
    </lineage>
</organism>
<dbReference type="InterPro" id="IPR029045">
    <property type="entry name" value="ClpP/crotonase-like_dom_sf"/>
</dbReference>
<dbReference type="InterPro" id="IPR001753">
    <property type="entry name" value="Enoyl-CoA_hydra/iso"/>
</dbReference>
<dbReference type="PROSITE" id="PS00166">
    <property type="entry name" value="ENOYL_COA_HYDRATASE"/>
    <property type="match status" value="1"/>
</dbReference>
<dbReference type="CDD" id="cd06558">
    <property type="entry name" value="crotonase-like"/>
    <property type="match status" value="1"/>
</dbReference>
<dbReference type="FunFam" id="1.10.12.10:FF:000003">
    <property type="entry name" value="1,4-dihydroxy-2-naphthoyl-CoA synthase"/>
    <property type="match status" value="1"/>
</dbReference>
<dbReference type="EC" id="4.1.3.36" evidence="3"/>
<dbReference type="InterPro" id="IPR010198">
    <property type="entry name" value="DHNA-CoA_synthase_MenB"/>
</dbReference>
<dbReference type="NCBIfam" id="NF005637">
    <property type="entry name" value="PRK07396.1"/>
    <property type="match status" value="1"/>
</dbReference>
<evidence type="ECO:0000313" key="5">
    <source>
        <dbReference type="EMBL" id="CAB4736410.1"/>
    </source>
</evidence>
<dbReference type="GO" id="GO:0008935">
    <property type="term" value="F:1,4-dihydroxy-2-naphthoyl-CoA synthase activity"/>
    <property type="evidence" value="ECO:0007669"/>
    <property type="project" value="UniProtKB-EC"/>
</dbReference>
<sequence length="310" mass="33980">MDTRTRYPLPPVVPQGSPAIENPAHSSMRPGCEWESLGEFRDIRFERSTGADAGIAKITINRPEKRNAFRPQTLFELQDALNRARDDDSVGVIILTGQGDWAFCSGGDQVIRGNDGYIGDDAIAERGIGRLNVLDLQIQIRRTPKPIIAMIAGYAIGGGHVLHVVCDLSIAADNARFGQTGPKVGSFDGGYGSGLLARIIGQKRAREVWYLCRQYGAEQAFDWGLVNAVVPIEDLEVETVNWAREMLALSPLALRMLKASHNAADDGLAGIQQLAGDATLLFYMSQEAQEGRDAYKEKRQPNFGQFPKRP</sequence>
<name>A0A6J6SNS1_9ZZZZ</name>
<feature type="region of interest" description="Disordered" evidence="4">
    <location>
        <begin position="1"/>
        <end position="28"/>
    </location>
</feature>
<dbReference type="EMBL" id="CAEZYW010000056">
    <property type="protein sequence ID" value="CAB4736410.1"/>
    <property type="molecule type" value="Genomic_DNA"/>
</dbReference>
<dbReference type="HAMAP" id="MF_01934">
    <property type="entry name" value="MenB"/>
    <property type="match status" value="1"/>
</dbReference>
<dbReference type="FunFam" id="3.90.226.10:FF:000003">
    <property type="entry name" value="1,4-dihydroxy-2-naphthoyl-CoA synthase"/>
    <property type="match status" value="1"/>
</dbReference>
<dbReference type="Gene3D" id="1.10.12.10">
    <property type="entry name" value="Lyase 2-enoyl-coa Hydratase, Chain A, domain 2"/>
    <property type="match status" value="1"/>
</dbReference>
<dbReference type="GO" id="GO:0009234">
    <property type="term" value="P:menaquinone biosynthetic process"/>
    <property type="evidence" value="ECO:0007669"/>
    <property type="project" value="InterPro"/>
</dbReference>
<evidence type="ECO:0000256" key="2">
    <source>
        <dbReference type="ARBA" id="ARBA00023239"/>
    </source>
</evidence>
<accession>A0A6J6SNS1</accession>
<evidence type="ECO:0000256" key="3">
    <source>
        <dbReference type="ARBA" id="ARBA00066833"/>
    </source>
</evidence>
<dbReference type="AlphaFoldDB" id="A0A6J6SNS1"/>
<protein>
    <recommendedName>
        <fullName evidence="3">1,4-dihydroxy-2-naphthoyl-CoA synthase</fullName>
        <ecNumber evidence="3">4.1.3.36</ecNumber>
    </recommendedName>
</protein>
<dbReference type="SUPFAM" id="SSF52096">
    <property type="entry name" value="ClpP/crotonase"/>
    <property type="match status" value="1"/>
</dbReference>
<evidence type="ECO:0000256" key="1">
    <source>
        <dbReference type="ARBA" id="ARBA00000177"/>
    </source>
</evidence>
<dbReference type="Gene3D" id="3.90.226.10">
    <property type="entry name" value="2-enoyl-CoA Hydratase, Chain A, domain 1"/>
    <property type="match status" value="1"/>
</dbReference>
<reference evidence="5" key="1">
    <citation type="submission" date="2020-05" db="EMBL/GenBank/DDBJ databases">
        <authorList>
            <person name="Chiriac C."/>
            <person name="Salcher M."/>
            <person name="Ghai R."/>
            <person name="Kavagutti S V."/>
        </authorList>
    </citation>
    <scope>NUCLEOTIDE SEQUENCE</scope>
</reference>
<dbReference type="InterPro" id="IPR014748">
    <property type="entry name" value="Enoyl-CoA_hydra_C"/>
</dbReference>
<dbReference type="PANTHER" id="PTHR43113">
    <property type="entry name" value="NUCLEOSIDE-DIPHOSPHATE-SUGAR EPIMERASE"/>
    <property type="match status" value="1"/>
</dbReference>
<proteinExistence type="inferred from homology"/>
<dbReference type="Pfam" id="PF00378">
    <property type="entry name" value="ECH_1"/>
    <property type="match status" value="1"/>
</dbReference>
<dbReference type="GO" id="GO:0005829">
    <property type="term" value="C:cytosol"/>
    <property type="evidence" value="ECO:0007669"/>
    <property type="project" value="TreeGrafter"/>
</dbReference>
<gene>
    <name evidence="5" type="ORF">UFOPK2786_00515</name>
</gene>
<evidence type="ECO:0000256" key="4">
    <source>
        <dbReference type="SAM" id="MobiDB-lite"/>
    </source>
</evidence>